<protein>
    <submittedName>
        <fullName evidence="2">Uncharacterized protein</fullName>
    </submittedName>
</protein>
<feature type="compositionally biased region" description="Basic and acidic residues" evidence="1">
    <location>
        <begin position="43"/>
        <end position="62"/>
    </location>
</feature>
<proteinExistence type="predicted"/>
<dbReference type="EMBL" id="ANOH01000048">
    <property type="protein sequence ID" value="EMI58001.1"/>
    <property type="molecule type" value="Genomic_DNA"/>
</dbReference>
<reference evidence="2 3" key="1">
    <citation type="journal article" date="2013" name="Mar. Genomics">
        <title>Expression of sulfatases in Rhodopirellula baltica and the diversity of sulfatases in the genus Rhodopirellula.</title>
        <authorList>
            <person name="Wegner C.E."/>
            <person name="Richter-Heitmann T."/>
            <person name="Klindworth A."/>
            <person name="Klockow C."/>
            <person name="Richter M."/>
            <person name="Achstetter T."/>
            <person name="Glockner F.O."/>
            <person name="Harder J."/>
        </authorList>
    </citation>
    <scope>NUCLEOTIDE SEQUENCE [LARGE SCALE GENOMIC DNA]</scope>
    <source>
        <strain evidence="2 3">SM41</strain>
    </source>
</reference>
<dbReference type="PATRIC" id="fig|1263870.3.peg.570"/>
<dbReference type="RefSeq" id="WP_008674082.1">
    <property type="nucleotide sequence ID" value="NZ_ANOH01000048.1"/>
</dbReference>
<evidence type="ECO:0000313" key="3">
    <source>
        <dbReference type="Proteomes" id="UP000011885"/>
    </source>
</evidence>
<name>M5UJH6_9BACT</name>
<dbReference type="OrthoDB" id="276662at2"/>
<organism evidence="2 3">
    <name type="scientific">Rhodopirellula sallentina SM41</name>
    <dbReference type="NCBI Taxonomy" id="1263870"/>
    <lineage>
        <taxon>Bacteria</taxon>
        <taxon>Pseudomonadati</taxon>
        <taxon>Planctomycetota</taxon>
        <taxon>Planctomycetia</taxon>
        <taxon>Pirellulales</taxon>
        <taxon>Pirellulaceae</taxon>
        <taxon>Rhodopirellula</taxon>
    </lineage>
</organism>
<sequence length="146" mass="16081">MAKYYVQSGTFRRVVAADSSRKAALWAVNEVMQQILPTEEAESGERSRCSAAHSERCQDKEPVQTVTVLSAKVRVGERGFDRDDANEMSTMEVVGEWNQMAMTLHRLQQMLDGAGTNRTSSVGRVAGSLPPAKRFTDDQISDDLAA</sequence>
<evidence type="ECO:0000256" key="1">
    <source>
        <dbReference type="SAM" id="MobiDB-lite"/>
    </source>
</evidence>
<keyword evidence="3" id="KW-1185">Reference proteome</keyword>
<evidence type="ECO:0000313" key="2">
    <source>
        <dbReference type="EMBL" id="EMI58001.1"/>
    </source>
</evidence>
<gene>
    <name evidence="2" type="ORF">RSSM_00520</name>
</gene>
<dbReference type="Proteomes" id="UP000011885">
    <property type="component" value="Unassembled WGS sequence"/>
</dbReference>
<feature type="region of interest" description="Disordered" evidence="1">
    <location>
        <begin position="115"/>
        <end position="146"/>
    </location>
</feature>
<feature type="region of interest" description="Disordered" evidence="1">
    <location>
        <begin position="39"/>
        <end position="63"/>
    </location>
</feature>
<dbReference type="AlphaFoldDB" id="M5UJH6"/>
<comment type="caution">
    <text evidence="2">The sequence shown here is derived from an EMBL/GenBank/DDBJ whole genome shotgun (WGS) entry which is preliminary data.</text>
</comment>
<accession>M5UJH6</accession>